<dbReference type="InterPro" id="IPR023214">
    <property type="entry name" value="HAD_sf"/>
</dbReference>
<accession>A0A316VFZ6</accession>
<dbReference type="Gene3D" id="3.40.50.1000">
    <property type="entry name" value="HAD superfamily/HAD-like"/>
    <property type="match status" value="1"/>
</dbReference>
<dbReference type="RefSeq" id="XP_025356804.1">
    <property type="nucleotide sequence ID" value="XM_025498020.1"/>
</dbReference>
<dbReference type="InterPro" id="IPR036412">
    <property type="entry name" value="HAD-like_sf"/>
</dbReference>
<dbReference type="AlphaFoldDB" id="A0A316VFZ6"/>
<keyword evidence="2" id="KW-1185">Reference proteome</keyword>
<evidence type="ECO:0000313" key="1">
    <source>
        <dbReference type="EMBL" id="PWN36502.1"/>
    </source>
</evidence>
<dbReference type="PANTHER" id="PTHR28181:SF1">
    <property type="entry name" value="COLD TOLERANCE PROTEIN 1"/>
    <property type="match status" value="1"/>
</dbReference>
<organism evidence="1 2">
    <name type="scientific">Meira miltonrushii</name>
    <dbReference type="NCBI Taxonomy" id="1280837"/>
    <lineage>
        <taxon>Eukaryota</taxon>
        <taxon>Fungi</taxon>
        <taxon>Dikarya</taxon>
        <taxon>Basidiomycota</taxon>
        <taxon>Ustilaginomycotina</taxon>
        <taxon>Exobasidiomycetes</taxon>
        <taxon>Exobasidiales</taxon>
        <taxon>Brachybasidiaceae</taxon>
        <taxon>Meira</taxon>
    </lineage>
</organism>
<evidence type="ECO:0000313" key="2">
    <source>
        <dbReference type="Proteomes" id="UP000245771"/>
    </source>
</evidence>
<dbReference type="GeneID" id="37019801"/>
<dbReference type="InParanoid" id="A0A316VFZ6"/>
<dbReference type="FunCoup" id="A0A316VFZ6">
    <property type="interactions" value="3"/>
</dbReference>
<dbReference type="EMBL" id="KZ819602">
    <property type="protein sequence ID" value="PWN36502.1"/>
    <property type="molecule type" value="Genomic_DNA"/>
</dbReference>
<proteinExistence type="predicted"/>
<gene>
    <name evidence="1" type="ORF">FA14DRAFT_159021</name>
</gene>
<dbReference type="InterPro" id="IPR050849">
    <property type="entry name" value="HAD-like_hydrolase_phosphatase"/>
</dbReference>
<protein>
    <submittedName>
        <fullName evidence="1">Uncharacterized protein</fullName>
    </submittedName>
</protein>
<dbReference type="Proteomes" id="UP000245771">
    <property type="component" value="Unassembled WGS sequence"/>
</dbReference>
<dbReference type="STRING" id="1280837.A0A316VFZ6"/>
<dbReference type="PANTHER" id="PTHR28181">
    <property type="entry name" value="UPF0655 PROTEIN YCR015C"/>
    <property type="match status" value="1"/>
</dbReference>
<sequence>MNGKRRQVVVFIDWDETITSHDTLSLIAPPDDKHEGVPFAEYGKAYVEDLKQHEKAWQYQESASRTGDEISIPRKGCNLGKGWEEQWAYQGSLDTVELASQKRIEEGGLFRNADPKELERRAIDKVQCRKGWSGNPYPRRIRTGDWGSWLLDRPLSTPLGHQEQGKPDWQYHIISVGWSARFITAALKKVNNNQFMPTSICANEIEIDQCTGLGTGKLTKSYDAQKLAERSFRPGEGGIRTGQHKVREMRRILETCTSDPDPITIYVGDSTTDLGSLLEAHIGLIIGQSTSLYNTINKAGLEKFKIACSDGKIRDVVATQIAENHQPCLIKVNDWEDVGEVMEIISELITKSHKRSLQE</sequence>
<reference evidence="1 2" key="1">
    <citation type="journal article" date="2018" name="Mol. Biol. Evol.">
        <title>Broad Genomic Sampling Reveals a Smut Pathogenic Ancestry of the Fungal Clade Ustilaginomycotina.</title>
        <authorList>
            <person name="Kijpornyongpan T."/>
            <person name="Mondo S.J."/>
            <person name="Barry K."/>
            <person name="Sandor L."/>
            <person name="Lee J."/>
            <person name="Lipzen A."/>
            <person name="Pangilinan J."/>
            <person name="LaButti K."/>
            <person name="Hainaut M."/>
            <person name="Henrissat B."/>
            <person name="Grigoriev I.V."/>
            <person name="Spatafora J.W."/>
            <person name="Aime M.C."/>
        </authorList>
    </citation>
    <scope>NUCLEOTIDE SEQUENCE [LARGE SCALE GENOMIC DNA]</scope>
    <source>
        <strain evidence="1 2">MCA 3882</strain>
    </source>
</reference>
<dbReference type="SUPFAM" id="SSF56784">
    <property type="entry name" value="HAD-like"/>
    <property type="match status" value="1"/>
</dbReference>
<name>A0A316VFZ6_9BASI</name>
<dbReference type="OrthoDB" id="10255128at2759"/>